<evidence type="ECO:0000256" key="2">
    <source>
        <dbReference type="ARBA" id="ARBA00023080"/>
    </source>
</evidence>
<keyword evidence="1 3" id="KW-0378">Hydrolase</keyword>
<protein>
    <submittedName>
        <fullName evidence="3">Deoxyuridine 5'-triphosphate nucleotidohydrolase</fullName>
        <ecNumber evidence="3">3.6.1.23</ecNumber>
    </submittedName>
</protein>
<dbReference type="GO" id="GO:0008829">
    <property type="term" value="F:dCTP deaminase activity"/>
    <property type="evidence" value="ECO:0007669"/>
    <property type="project" value="InterPro"/>
</dbReference>
<name>A0A160VB19_9ZZZZ</name>
<dbReference type="NCBIfam" id="NF002598">
    <property type="entry name" value="PRK02253.1"/>
    <property type="match status" value="1"/>
</dbReference>
<dbReference type="EMBL" id="FAXA01000372">
    <property type="protein sequence ID" value="CUV03198.1"/>
    <property type="molecule type" value="Genomic_DNA"/>
</dbReference>
<dbReference type="Pfam" id="PF22769">
    <property type="entry name" value="DCD"/>
    <property type="match status" value="1"/>
</dbReference>
<keyword evidence="2" id="KW-0546">Nucleotide metabolism</keyword>
<organism evidence="3">
    <name type="scientific">hydrothermal vent metagenome</name>
    <dbReference type="NCBI Taxonomy" id="652676"/>
    <lineage>
        <taxon>unclassified sequences</taxon>
        <taxon>metagenomes</taxon>
        <taxon>ecological metagenomes</taxon>
    </lineage>
</organism>
<dbReference type="CDD" id="cd07557">
    <property type="entry name" value="trimeric_dUTPase"/>
    <property type="match status" value="1"/>
</dbReference>
<dbReference type="Gene3D" id="2.70.40.10">
    <property type="match status" value="1"/>
</dbReference>
<dbReference type="InterPro" id="IPR011962">
    <property type="entry name" value="dCTP_deaminase"/>
</dbReference>
<dbReference type="SUPFAM" id="SSF51283">
    <property type="entry name" value="dUTPase-like"/>
    <property type="match status" value="1"/>
</dbReference>
<dbReference type="InterPro" id="IPR033704">
    <property type="entry name" value="dUTPase_trimeric"/>
</dbReference>
<dbReference type="PANTHER" id="PTHR42680">
    <property type="entry name" value="DCTP DEAMINASE"/>
    <property type="match status" value="1"/>
</dbReference>
<evidence type="ECO:0000313" key="3">
    <source>
        <dbReference type="EMBL" id="CUV03198.1"/>
    </source>
</evidence>
<dbReference type="InterPro" id="IPR036157">
    <property type="entry name" value="dUTPase-like_sf"/>
</dbReference>
<reference evidence="3" key="1">
    <citation type="submission" date="2015-10" db="EMBL/GenBank/DDBJ databases">
        <authorList>
            <person name="Gilbert D.G."/>
        </authorList>
    </citation>
    <scope>NUCLEOTIDE SEQUENCE</scope>
</reference>
<accession>A0A160VB19</accession>
<gene>
    <name evidence="3" type="ORF">MGWOODY_Clf468</name>
</gene>
<dbReference type="AlphaFoldDB" id="A0A160VB19"/>
<proteinExistence type="predicted"/>
<evidence type="ECO:0000256" key="1">
    <source>
        <dbReference type="ARBA" id="ARBA00022801"/>
    </source>
</evidence>
<sequence>MNENMPGTPLDRNSIEHLIEGAPPLVEDFLSLEAQLQPNGFDMTVRDVARLATRGAIGVEDSSRVLSETEPMGFESDGWLQLEPGPFLVTFNEVVNLPLHIMALGRPRSSLLRSGVSIHTAVWDAGYNGRSQALLVVYHPDGYRVQRDARLMQLVFLQMETAASRGYQGRFQSEHI</sequence>
<dbReference type="GO" id="GO:0006229">
    <property type="term" value="P:dUTP biosynthetic process"/>
    <property type="evidence" value="ECO:0007669"/>
    <property type="project" value="InterPro"/>
</dbReference>
<dbReference type="PANTHER" id="PTHR42680:SF1">
    <property type="entry name" value="DEOXYURIDINE 5'-TRIPHOSPHATE NUCLEOTIDOHYDROLASE"/>
    <property type="match status" value="1"/>
</dbReference>
<dbReference type="EC" id="3.6.1.23" evidence="3"/>
<dbReference type="GO" id="GO:0004170">
    <property type="term" value="F:dUTP diphosphatase activity"/>
    <property type="evidence" value="ECO:0007669"/>
    <property type="project" value="UniProtKB-EC"/>
</dbReference>